<reference evidence="4 5" key="1">
    <citation type="submission" date="2019-06" db="EMBL/GenBank/DDBJ databases">
        <title>Whole genome shotgun sequence of Cellulomonas gelida NBRC 3748.</title>
        <authorList>
            <person name="Hosoyama A."/>
            <person name="Uohara A."/>
            <person name="Ohji S."/>
            <person name="Ichikawa N."/>
        </authorList>
    </citation>
    <scope>NUCLEOTIDE SEQUENCE [LARGE SCALE GENOMIC DNA]</scope>
    <source>
        <strain evidence="4 5">NBRC 3748</strain>
    </source>
</reference>
<evidence type="ECO:0000313" key="5">
    <source>
        <dbReference type="Proteomes" id="UP000320461"/>
    </source>
</evidence>
<accession>A0A4Y3KKH6</accession>
<dbReference type="InterPro" id="IPR000873">
    <property type="entry name" value="AMP-dep_synth/lig_dom"/>
</dbReference>
<dbReference type="InterPro" id="IPR025110">
    <property type="entry name" value="AMP-bd_C"/>
</dbReference>
<dbReference type="GO" id="GO:0031956">
    <property type="term" value="F:medium-chain fatty acid-CoA ligase activity"/>
    <property type="evidence" value="ECO:0007669"/>
    <property type="project" value="TreeGrafter"/>
</dbReference>
<evidence type="ECO:0000259" key="3">
    <source>
        <dbReference type="Pfam" id="PF13193"/>
    </source>
</evidence>
<dbReference type="Gene3D" id="3.30.300.30">
    <property type="match status" value="1"/>
</dbReference>
<dbReference type="RefSeq" id="WP_141370898.1">
    <property type="nucleotide sequence ID" value="NZ_BJLQ01000022.1"/>
</dbReference>
<dbReference type="InterPro" id="IPR042099">
    <property type="entry name" value="ANL_N_sf"/>
</dbReference>
<feature type="region of interest" description="Disordered" evidence="1">
    <location>
        <begin position="30"/>
        <end position="51"/>
    </location>
</feature>
<dbReference type="EMBL" id="BJLQ01000022">
    <property type="protein sequence ID" value="GEA84931.1"/>
    <property type="molecule type" value="Genomic_DNA"/>
</dbReference>
<dbReference type="Proteomes" id="UP000320461">
    <property type="component" value="Unassembled WGS sequence"/>
</dbReference>
<evidence type="ECO:0000313" key="4">
    <source>
        <dbReference type="EMBL" id="GEA84931.1"/>
    </source>
</evidence>
<dbReference type="Pfam" id="PF13193">
    <property type="entry name" value="AMP-binding_C"/>
    <property type="match status" value="1"/>
</dbReference>
<dbReference type="PANTHER" id="PTHR43201">
    <property type="entry name" value="ACYL-COA SYNTHETASE"/>
    <property type="match status" value="1"/>
</dbReference>
<feature type="domain" description="AMP-dependent synthetase/ligase" evidence="2">
    <location>
        <begin position="50"/>
        <end position="221"/>
    </location>
</feature>
<evidence type="ECO:0000259" key="2">
    <source>
        <dbReference type="Pfam" id="PF00501"/>
    </source>
</evidence>
<dbReference type="Pfam" id="PF00501">
    <property type="entry name" value="AMP-binding"/>
    <property type="match status" value="1"/>
</dbReference>
<dbReference type="OrthoDB" id="9803968at2"/>
<dbReference type="Gene3D" id="3.40.50.12780">
    <property type="entry name" value="N-terminal domain of ligase-like"/>
    <property type="match status" value="1"/>
</dbReference>
<proteinExistence type="predicted"/>
<sequence>MTRPLHDVAARADLLLDLLGAALDGTGPALRVVPGTPTPPAGGPAGTPTGEVADDVALVVATSGSTGEPREALLTATALRASGRATERRTSGPGRWLLALPVDHVAGLQVLVRSVLAGTRPVAVPDGPFTPEAFTAAVGALDEADPAAPVDVPRYTSLVPTQLVRLLDDATATAAARTFDAILLGGAAAPAALLARAREAGLRVVTTYGMTETCGGCVYDGEPLDGVRVLLDDDGRVLLGGDVLTAGYRDRPDLDATTFVERDGTRFLRTSDLGRLDDGRLTVLGRADDVVVTGGVNVAPAAVEAALVTLPGIADALVVGVPDDEWGQCVACLVVLDPGTPAPALDDVRAHVTRTLGAPHAPRHLIVVDALPLRGPGKPDRRTARALVEARLHPTSPGSAA</sequence>
<dbReference type="InterPro" id="IPR045851">
    <property type="entry name" value="AMP-bd_C_sf"/>
</dbReference>
<dbReference type="GO" id="GO:0006631">
    <property type="term" value="P:fatty acid metabolic process"/>
    <property type="evidence" value="ECO:0007669"/>
    <property type="project" value="TreeGrafter"/>
</dbReference>
<dbReference type="AlphaFoldDB" id="A0A4Y3KKH6"/>
<dbReference type="PROSITE" id="PS00455">
    <property type="entry name" value="AMP_BINDING"/>
    <property type="match status" value="1"/>
</dbReference>
<comment type="caution">
    <text evidence="4">The sequence shown here is derived from an EMBL/GenBank/DDBJ whole genome shotgun (WGS) entry which is preliminary data.</text>
</comment>
<keyword evidence="4" id="KW-0436">Ligase</keyword>
<feature type="domain" description="AMP-binding enzyme C-terminal" evidence="3">
    <location>
        <begin position="303"/>
        <end position="378"/>
    </location>
</feature>
<name>A0A4Y3KKH6_9CELL</name>
<gene>
    <name evidence="4" type="primary">menE</name>
    <name evidence="4" type="ORF">CGE01nite_21820</name>
</gene>
<keyword evidence="5" id="KW-1185">Reference proteome</keyword>
<evidence type="ECO:0000256" key="1">
    <source>
        <dbReference type="SAM" id="MobiDB-lite"/>
    </source>
</evidence>
<dbReference type="NCBIfam" id="NF005877">
    <property type="entry name" value="PRK07824.1"/>
    <property type="match status" value="1"/>
</dbReference>
<protein>
    <submittedName>
        <fullName evidence="4">O-succinylbenzoic acid--CoA ligase</fullName>
    </submittedName>
</protein>
<organism evidence="4 5">
    <name type="scientific">Cellulomonas gelida</name>
    <dbReference type="NCBI Taxonomy" id="1712"/>
    <lineage>
        <taxon>Bacteria</taxon>
        <taxon>Bacillati</taxon>
        <taxon>Actinomycetota</taxon>
        <taxon>Actinomycetes</taxon>
        <taxon>Micrococcales</taxon>
        <taxon>Cellulomonadaceae</taxon>
        <taxon>Cellulomonas</taxon>
    </lineage>
</organism>
<dbReference type="SUPFAM" id="SSF56801">
    <property type="entry name" value="Acetyl-CoA synthetase-like"/>
    <property type="match status" value="1"/>
</dbReference>
<dbReference type="PANTHER" id="PTHR43201:SF32">
    <property type="entry name" value="2-SUCCINYLBENZOATE--COA LIGASE, CHLOROPLASTIC_PEROXISOMAL"/>
    <property type="match status" value="1"/>
</dbReference>
<dbReference type="InterPro" id="IPR020845">
    <property type="entry name" value="AMP-binding_CS"/>
</dbReference>